<dbReference type="Gene3D" id="1.10.1040.10">
    <property type="entry name" value="N-(1-d-carboxylethyl)-l-norvaline Dehydrogenase, domain 2"/>
    <property type="match status" value="1"/>
</dbReference>
<dbReference type="InterPro" id="IPR051402">
    <property type="entry name" value="KPR-Related"/>
</dbReference>
<comment type="similarity">
    <text evidence="1 4">Belongs to the ketopantoate reductase family.</text>
</comment>
<comment type="function">
    <text evidence="4">Catalyzes the NADPH-dependent reduction of ketopantoate into pantoic acid.</text>
</comment>
<keyword evidence="8" id="KW-1185">Reference proteome</keyword>
<dbReference type="InterPro" id="IPR036291">
    <property type="entry name" value="NAD(P)-bd_dom_sf"/>
</dbReference>
<gene>
    <name evidence="7" type="ORF">AHIS1636_05230</name>
</gene>
<dbReference type="NCBIfam" id="TIGR00745">
    <property type="entry name" value="apbA_panE"/>
    <property type="match status" value="1"/>
</dbReference>
<proteinExistence type="inferred from homology"/>
<dbReference type="InterPro" id="IPR008927">
    <property type="entry name" value="6-PGluconate_DH-like_C_sf"/>
</dbReference>
<name>A0ABQ5MQ17_9MICC</name>
<dbReference type="InterPro" id="IPR013332">
    <property type="entry name" value="KPR_N"/>
</dbReference>
<keyword evidence="4" id="KW-0566">Pantothenate biosynthesis</keyword>
<dbReference type="Gene3D" id="3.40.50.720">
    <property type="entry name" value="NAD(P)-binding Rossmann-like Domain"/>
    <property type="match status" value="1"/>
</dbReference>
<dbReference type="Pfam" id="PF02558">
    <property type="entry name" value="ApbA"/>
    <property type="match status" value="1"/>
</dbReference>
<evidence type="ECO:0000256" key="4">
    <source>
        <dbReference type="RuleBase" id="RU362068"/>
    </source>
</evidence>
<protein>
    <recommendedName>
        <fullName evidence="4">2-dehydropantoate 2-reductase</fullName>
        <ecNumber evidence="4">1.1.1.169</ecNumber>
    </recommendedName>
    <alternativeName>
        <fullName evidence="4">Ketopantoate reductase</fullName>
    </alternativeName>
</protein>
<comment type="pathway">
    <text evidence="4">Cofactor biosynthesis; (R)-pantothenate biosynthesis; (R)-pantoate from 3-methyl-2-oxobutanoate: step 2/2.</text>
</comment>
<evidence type="ECO:0000313" key="7">
    <source>
        <dbReference type="EMBL" id="GLB66084.1"/>
    </source>
</evidence>
<dbReference type="EC" id="1.1.1.169" evidence="4"/>
<dbReference type="EMBL" id="BRVS01000002">
    <property type="protein sequence ID" value="GLB66084.1"/>
    <property type="molecule type" value="Genomic_DNA"/>
</dbReference>
<comment type="catalytic activity">
    <reaction evidence="4">
        <text>(R)-pantoate + NADP(+) = 2-dehydropantoate + NADPH + H(+)</text>
        <dbReference type="Rhea" id="RHEA:16233"/>
        <dbReference type="ChEBI" id="CHEBI:11561"/>
        <dbReference type="ChEBI" id="CHEBI:15378"/>
        <dbReference type="ChEBI" id="CHEBI:15980"/>
        <dbReference type="ChEBI" id="CHEBI:57783"/>
        <dbReference type="ChEBI" id="CHEBI:58349"/>
        <dbReference type="EC" id="1.1.1.169"/>
    </reaction>
</comment>
<reference evidence="7 8" key="1">
    <citation type="journal article" date="2023" name="Int. J. Syst. Evol. Microbiol.">
        <title>Arthrobacter mangrovi sp. nov., an actinobacterium isolated from the rhizosphere of a mangrove.</title>
        <authorList>
            <person name="Hamada M."/>
            <person name="Saitou S."/>
            <person name="Enomoto N."/>
            <person name="Nanri K."/>
            <person name="Hidaka K."/>
            <person name="Miura T."/>
            <person name="Tamura T."/>
        </authorList>
    </citation>
    <scope>NUCLEOTIDE SEQUENCE [LARGE SCALE GENOMIC DNA]</scope>
    <source>
        <strain evidence="7 8">NBRC 112813</strain>
    </source>
</reference>
<organism evidence="7 8">
    <name type="scientific">Arthrobacter mangrovi</name>
    <dbReference type="NCBI Taxonomy" id="2966350"/>
    <lineage>
        <taxon>Bacteria</taxon>
        <taxon>Bacillati</taxon>
        <taxon>Actinomycetota</taxon>
        <taxon>Actinomycetes</taxon>
        <taxon>Micrococcales</taxon>
        <taxon>Micrococcaceae</taxon>
        <taxon>Arthrobacter</taxon>
    </lineage>
</organism>
<feature type="domain" description="Ketopantoate reductase N-terminal" evidence="5">
    <location>
        <begin position="3"/>
        <end position="148"/>
    </location>
</feature>
<evidence type="ECO:0000256" key="2">
    <source>
        <dbReference type="ARBA" id="ARBA00022857"/>
    </source>
</evidence>
<dbReference type="SUPFAM" id="SSF51735">
    <property type="entry name" value="NAD(P)-binding Rossmann-fold domains"/>
    <property type="match status" value="1"/>
</dbReference>
<feature type="domain" description="Ketopantoate reductase C-terminal" evidence="6">
    <location>
        <begin position="176"/>
        <end position="297"/>
    </location>
</feature>
<evidence type="ECO:0000259" key="6">
    <source>
        <dbReference type="Pfam" id="PF08546"/>
    </source>
</evidence>
<comment type="caution">
    <text evidence="7">The sequence shown here is derived from an EMBL/GenBank/DDBJ whole genome shotgun (WGS) entry which is preliminary data.</text>
</comment>
<evidence type="ECO:0000259" key="5">
    <source>
        <dbReference type="Pfam" id="PF02558"/>
    </source>
</evidence>
<dbReference type="InterPro" id="IPR003710">
    <property type="entry name" value="ApbA"/>
</dbReference>
<dbReference type="InterPro" id="IPR013328">
    <property type="entry name" value="6PGD_dom2"/>
</dbReference>
<sequence length="322" mass="34439">MKILIVGAGATGGYFGACLARAGRDVTFLVRPDRADRLRNGLRVYGPGYDETVPVRTITASGLGDRYDLVLVMTKAWSLGAAVRDIAPAVGPDTTILPLLNGMVHLPQLNERFGAEAVLGGIVRVVCTMTADGAIFQMKPHASMTFGTQNRHQTERLQAIGRELKAPGFSSVVSGDILASMWHKWAFITAGGVITCLMRGPIGHIMSVPSGKEVILDVIEETERVAAAAGYPVPTGAHAASLEMFTEPGSVFTSSLYRDVVAGKRHEGEHLLGEYSATAERLHVDVPLTRLALTQLRVHDQARTAADRAATHPLSSECHPPD</sequence>
<dbReference type="PANTHER" id="PTHR21708:SF26">
    <property type="entry name" value="2-DEHYDROPANTOATE 2-REDUCTASE"/>
    <property type="match status" value="1"/>
</dbReference>
<dbReference type="Proteomes" id="UP001209654">
    <property type="component" value="Unassembled WGS sequence"/>
</dbReference>
<dbReference type="PANTHER" id="PTHR21708">
    <property type="entry name" value="PROBABLE 2-DEHYDROPANTOATE 2-REDUCTASE"/>
    <property type="match status" value="1"/>
</dbReference>
<dbReference type="SUPFAM" id="SSF48179">
    <property type="entry name" value="6-phosphogluconate dehydrogenase C-terminal domain-like"/>
    <property type="match status" value="1"/>
</dbReference>
<accession>A0ABQ5MQ17</accession>
<evidence type="ECO:0000256" key="1">
    <source>
        <dbReference type="ARBA" id="ARBA00007870"/>
    </source>
</evidence>
<keyword evidence="3 4" id="KW-0560">Oxidoreductase</keyword>
<evidence type="ECO:0000313" key="8">
    <source>
        <dbReference type="Proteomes" id="UP001209654"/>
    </source>
</evidence>
<keyword evidence="2 4" id="KW-0521">NADP</keyword>
<dbReference type="InterPro" id="IPR013752">
    <property type="entry name" value="KPA_reductase"/>
</dbReference>
<dbReference type="Pfam" id="PF08546">
    <property type="entry name" value="ApbA_C"/>
    <property type="match status" value="1"/>
</dbReference>
<evidence type="ECO:0000256" key="3">
    <source>
        <dbReference type="ARBA" id="ARBA00023002"/>
    </source>
</evidence>
<dbReference type="RefSeq" id="WP_264794258.1">
    <property type="nucleotide sequence ID" value="NZ_BRVS01000002.1"/>
</dbReference>